<dbReference type="RefSeq" id="WP_074573467.1">
    <property type="nucleotide sequence ID" value="NZ_FNJQ01000045.1"/>
</dbReference>
<dbReference type="EMBL" id="FNJQ01000045">
    <property type="protein sequence ID" value="SDP73785.1"/>
    <property type="molecule type" value="Genomic_DNA"/>
</dbReference>
<accession>A0A1H0V696</accession>
<feature type="chain" id="PRO_5010238108" evidence="2">
    <location>
        <begin position="28"/>
        <end position="329"/>
    </location>
</feature>
<feature type="signal peptide" evidence="2">
    <location>
        <begin position="1"/>
        <end position="27"/>
    </location>
</feature>
<keyword evidence="1" id="KW-0378">Hydrolase</keyword>
<protein>
    <submittedName>
        <fullName evidence="4">Acetyl esterase/lipase</fullName>
    </submittedName>
</protein>
<proteinExistence type="predicted"/>
<name>A0A1H0V696_SELRU</name>
<dbReference type="PANTHER" id="PTHR48081:SF8">
    <property type="entry name" value="ALPHA_BETA HYDROLASE FOLD-3 DOMAIN-CONTAINING PROTEIN-RELATED"/>
    <property type="match status" value="1"/>
</dbReference>
<dbReference type="PANTHER" id="PTHR48081">
    <property type="entry name" value="AB HYDROLASE SUPERFAMILY PROTEIN C4A8.06C"/>
    <property type="match status" value="1"/>
</dbReference>
<dbReference type="Gene3D" id="3.40.50.1820">
    <property type="entry name" value="alpha/beta hydrolase"/>
    <property type="match status" value="1"/>
</dbReference>
<evidence type="ECO:0000313" key="4">
    <source>
        <dbReference type="EMBL" id="SDP73785.1"/>
    </source>
</evidence>
<sequence length="329" mass="36002">MKCRVGKFLAAGILGFSLTLSSFTAWAAPAWTLPESGLKLDDAAKQAHVAAMMESLKHPKGKPAPYEAPDGWSYETYDAGNVTMEKLVNPAAGTDRIIFHLHGGGYILPQDNNHRQMTEKHGILANAREMYLVDYRIAPQHTYPAALEDAVAAYKDLLASGKDASRIIVTGDSAGGNLALALSLYLKENKLPQPAMLILISPWTTLETNLPSRKYNASKDLILGSNNPIMYGEVKNPSYGKGYKAKNPLLSPLNADLSSLPPMLIQVGSYELFFDEGIDLGKKASMQGVDVTMTVYPGMSHDFALLLPELQDSVDSFVEIRDFINWHMK</sequence>
<dbReference type="SUPFAM" id="SSF53474">
    <property type="entry name" value="alpha/beta-Hydrolases"/>
    <property type="match status" value="1"/>
</dbReference>
<dbReference type="Pfam" id="PF07859">
    <property type="entry name" value="Abhydrolase_3"/>
    <property type="match status" value="1"/>
</dbReference>
<evidence type="ECO:0000313" key="5">
    <source>
        <dbReference type="Proteomes" id="UP000182412"/>
    </source>
</evidence>
<evidence type="ECO:0000259" key="3">
    <source>
        <dbReference type="Pfam" id="PF07859"/>
    </source>
</evidence>
<dbReference type="GO" id="GO:0016787">
    <property type="term" value="F:hydrolase activity"/>
    <property type="evidence" value="ECO:0007669"/>
    <property type="project" value="UniProtKB-KW"/>
</dbReference>
<dbReference type="InterPro" id="IPR013094">
    <property type="entry name" value="AB_hydrolase_3"/>
</dbReference>
<dbReference type="InterPro" id="IPR050300">
    <property type="entry name" value="GDXG_lipolytic_enzyme"/>
</dbReference>
<organism evidence="4 5">
    <name type="scientific">Selenomonas ruminantium</name>
    <dbReference type="NCBI Taxonomy" id="971"/>
    <lineage>
        <taxon>Bacteria</taxon>
        <taxon>Bacillati</taxon>
        <taxon>Bacillota</taxon>
        <taxon>Negativicutes</taxon>
        <taxon>Selenomonadales</taxon>
        <taxon>Selenomonadaceae</taxon>
        <taxon>Selenomonas</taxon>
    </lineage>
</organism>
<dbReference type="OrthoDB" id="9815425at2"/>
<feature type="domain" description="Alpha/beta hydrolase fold-3" evidence="3">
    <location>
        <begin position="98"/>
        <end position="304"/>
    </location>
</feature>
<gene>
    <name evidence="4" type="ORF">SAMN05216366_14519</name>
</gene>
<dbReference type="AlphaFoldDB" id="A0A1H0V696"/>
<dbReference type="Proteomes" id="UP000182412">
    <property type="component" value="Unassembled WGS sequence"/>
</dbReference>
<keyword evidence="2" id="KW-0732">Signal</keyword>
<evidence type="ECO:0000256" key="2">
    <source>
        <dbReference type="SAM" id="SignalP"/>
    </source>
</evidence>
<evidence type="ECO:0000256" key="1">
    <source>
        <dbReference type="ARBA" id="ARBA00022801"/>
    </source>
</evidence>
<dbReference type="InterPro" id="IPR029058">
    <property type="entry name" value="AB_hydrolase_fold"/>
</dbReference>
<reference evidence="4 5" key="1">
    <citation type="submission" date="2016-10" db="EMBL/GenBank/DDBJ databases">
        <authorList>
            <person name="de Groot N.N."/>
        </authorList>
    </citation>
    <scope>NUCLEOTIDE SEQUENCE [LARGE SCALE GENOMIC DNA]</scope>
    <source>
        <strain evidence="4 5">S137</strain>
    </source>
</reference>